<evidence type="ECO:0000313" key="2">
    <source>
        <dbReference type="Proteomes" id="UP000308836"/>
    </source>
</evidence>
<accession>A0AC61RAA2</accession>
<reference evidence="1" key="1">
    <citation type="submission" date="2019-04" db="EMBL/GenBank/DDBJ databases">
        <title>Microbes associate with the intestines of laboratory mice.</title>
        <authorList>
            <person name="Navarre W."/>
            <person name="Wong E."/>
            <person name="Huang K."/>
            <person name="Tropini C."/>
            <person name="Ng K."/>
            <person name="Yu B."/>
        </authorList>
    </citation>
    <scope>NUCLEOTIDE SEQUENCE</scope>
    <source>
        <strain evidence="1">NM09_H32</strain>
    </source>
</reference>
<protein>
    <submittedName>
        <fullName evidence="1">Uncharacterized protein</fullName>
    </submittedName>
</protein>
<proteinExistence type="predicted"/>
<name>A0AC61RAA2_9FIRM</name>
<comment type="caution">
    <text evidence="1">The sequence shown here is derived from an EMBL/GenBank/DDBJ whole genome shotgun (WGS) entry which is preliminary data.</text>
</comment>
<evidence type="ECO:0000313" key="1">
    <source>
        <dbReference type="EMBL" id="TGY67163.1"/>
    </source>
</evidence>
<dbReference type="Proteomes" id="UP000308836">
    <property type="component" value="Unassembled WGS sequence"/>
</dbReference>
<sequence length="291" mass="32052">MDCILDAGHDTWLMLPLLYIAYLVIEYFERKDSKDDKLFFALQKYGPLVGALIGLIPQCGFSILGAMLFVQGNITIGTLLAVFIATSDEAVPILLAEPALFSTLIFLLLCKFILAVAVGFFVDHVLFRHQKILRFEDLPEEEDVEVFEEDENNASACPCCYPEYPMALSALIRTIKIFAFVFLTTIAFNLLIGWIGEATLSKFLLTGSLFQPVLAAFFGFIPNCAATVILCQLFALGQLSFGSLLAGLITNAGLGFLVLFQYGENKKTIAKIAFLLWIVAVVCGVAFHLFA</sequence>
<keyword evidence="2" id="KW-1185">Reference proteome</keyword>
<dbReference type="EMBL" id="SRYG01000002">
    <property type="protein sequence ID" value="TGY67163.1"/>
    <property type="molecule type" value="Genomic_DNA"/>
</dbReference>
<organism evidence="1 2">
    <name type="scientific">Dubosiella muris</name>
    <dbReference type="NCBI Taxonomy" id="3038133"/>
    <lineage>
        <taxon>Bacteria</taxon>
        <taxon>Bacillati</taxon>
        <taxon>Bacillota</taxon>
        <taxon>Erysipelotrichia</taxon>
        <taxon>Erysipelotrichales</taxon>
        <taxon>Erysipelotrichaceae</taxon>
        <taxon>Dubosiella</taxon>
    </lineage>
</organism>
<gene>
    <name evidence="1" type="ORF">E5336_01465</name>
</gene>